<protein>
    <submittedName>
        <fullName evidence="1">Uncharacterized protein</fullName>
    </submittedName>
</protein>
<evidence type="ECO:0000313" key="2">
    <source>
        <dbReference type="Proteomes" id="UP001341840"/>
    </source>
</evidence>
<sequence length="130" mass="15283">MGFIETPTACHSICRKYEESVAGSHCFCLSFTLLRILCMHRSGLDKPWKGDHSIEIKYIIRDRLKLKQKQWNPATDFSYLRQIEHKLWQAFCHDVDEEYIPKAGMTFPSLEVAAAFYKEYTKRAEFSILK</sequence>
<comment type="caution">
    <text evidence="1">The sequence shown here is derived from an EMBL/GenBank/DDBJ whole genome shotgun (WGS) entry which is preliminary data.</text>
</comment>
<name>A0ABU6ZUA5_9FABA</name>
<gene>
    <name evidence="1" type="ORF">PIB30_092895</name>
</gene>
<dbReference type="Proteomes" id="UP001341840">
    <property type="component" value="Unassembled WGS sequence"/>
</dbReference>
<organism evidence="1 2">
    <name type="scientific">Stylosanthes scabra</name>
    <dbReference type="NCBI Taxonomy" id="79078"/>
    <lineage>
        <taxon>Eukaryota</taxon>
        <taxon>Viridiplantae</taxon>
        <taxon>Streptophyta</taxon>
        <taxon>Embryophyta</taxon>
        <taxon>Tracheophyta</taxon>
        <taxon>Spermatophyta</taxon>
        <taxon>Magnoliopsida</taxon>
        <taxon>eudicotyledons</taxon>
        <taxon>Gunneridae</taxon>
        <taxon>Pentapetalae</taxon>
        <taxon>rosids</taxon>
        <taxon>fabids</taxon>
        <taxon>Fabales</taxon>
        <taxon>Fabaceae</taxon>
        <taxon>Papilionoideae</taxon>
        <taxon>50 kb inversion clade</taxon>
        <taxon>dalbergioids sensu lato</taxon>
        <taxon>Dalbergieae</taxon>
        <taxon>Pterocarpus clade</taxon>
        <taxon>Stylosanthes</taxon>
    </lineage>
</organism>
<accession>A0ABU6ZUA5</accession>
<keyword evidence="2" id="KW-1185">Reference proteome</keyword>
<dbReference type="EMBL" id="JASCZI010273807">
    <property type="protein sequence ID" value="MED6225356.1"/>
    <property type="molecule type" value="Genomic_DNA"/>
</dbReference>
<reference evidence="1 2" key="1">
    <citation type="journal article" date="2023" name="Plants (Basel)">
        <title>Bridging the Gap: Combining Genomics and Transcriptomics Approaches to Understand Stylosanthes scabra, an Orphan Legume from the Brazilian Caatinga.</title>
        <authorList>
            <person name="Ferreira-Neto J.R.C."/>
            <person name="da Silva M.D."/>
            <person name="Binneck E."/>
            <person name="de Melo N.F."/>
            <person name="da Silva R.H."/>
            <person name="de Melo A.L.T.M."/>
            <person name="Pandolfi V."/>
            <person name="Bustamante F.O."/>
            <person name="Brasileiro-Vidal A.C."/>
            <person name="Benko-Iseppon A.M."/>
        </authorList>
    </citation>
    <scope>NUCLEOTIDE SEQUENCE [LARGE SCALE GENOMIC DNA]</scope>
    <source>
        <tissue evidence="1">Leaves</tissue>
    </source>
</reference>
<evidence type="ECO:0000313" key="1">
    <source>
        <dbReference type="EMBL" id="MED6225356.1"/>
    </source>
</evidence>
<proteinExistence type="predicted"/>